<reference evidence="3 4" key="1">
    <citation type="submission" date="2018-08" db="EMBL/GenBank/DDBJ databases">
        <title>Complete genome sequence of JP2-74.</title>
        <authorList>
            <person name="Wu L."/>
        </authorList>
    </citation>
    <scope>NUCLEOTIDE SEQUENCE [LARGE SCALE GENOMIC DNA]</scope>
    <source>
        <strain evidence="3 4">JP2-74</strain>
    </source>
</reference>
<keyword evidence="2" id="KW-0732">Signal</keyword>
<accession>A0AAD0RVA3</accession>
<organism evidence="3 4">
    <name type="scientific">Chromobacterium rhizoryzae</name>
    <dbReference type="NCBI Taxonomy" id="1778675"/>
    <lineage>
        <taxon>Bacteria</taxon>
        <taxon>Pseudomonadati</taxon>
        <taxon>Pseudomonadota</taxon>
        <taxon>Betaproteobacteria</taxon>
        <taxon>Neisseriales</taxon>
        <taxon>Chromobacteriaceae</taxon>
        <taxon>Chromobacterium</taxon>
    </lineage>
</organism>
<dbReference type="AlphaFoldDB" id="A0AAD0RVA3"/>
<evidence type="ECO:0000256" key="1">
    <source>
        <dbReference type="SAM" id="MobiDB-lite"/>
    </source>
</evidence>
<protein>
    <recommendedName>
        <fullName evidence="5">Apolipophorin</fullName>
    </recommendedName>
</protein>
<evidence type="ECO:0000256" key="2">
    <source>
        <dbReference type="SAM" id="SignalP"/>
    </source>
</evidence>
<dbReference type="RefSeq" id="WP_039756937.1">
    <property type="nucleotide sequence ID" value="NZ_CP031968.1"/>
</dbReference>
<evidence type="ECO:0000313" key="4">
    <source>
        <dbReference type="Proteomes" id="UP000259465"/>
    </source>
</evidence>
<feature type="signal peptide" evidence="2">
    <location>
        <begin position="1"/>
        <end position="16"/>
    </location>
</feature>
<dbReference type="Proteomes" id="UP000259465">
    <property type="component" value="Chromosome"/>
</dbReference>
<dbReference type="PROSITE" id="PS51257">
    <property type="entry name" value="PROKAR_LIPOPROTEIN"/>
    <property type="match status" value="1"/>
</dbReference>
<feature type="compositionally biased region" description="Basic and acidic residues" evidence="1">
    <location>
        <begin position="97"/>
        <end position="109"/>
    </location>
</feature>
<evidence type="ECO:0008006" key="5">
    <source>
        <dbReference type="Google" id="ProtNLM"/>
    </source>
</evidence>
<evidence type="ECO:0000313" key="3">
    <source>
        <dbReference type="EMBL" id="AXT49262.1"/>
    </source>
</evidence>
<name>A0AAD0RVA3_9NEIS</name>
<sequence>MRATLLIAAASALALAACSEKQTNQLQESASSAIGTVHNSLQDSSAPLGQLKEQASAAIGAAKQAGAAAAALSPELKEQVDKLKEQASAVKGALQAQEKKAEQPQSEQK</sequence>
<feature type="region of interest" description="Disordered" evidence="1">
    <location>
        <begin position="88"/>
        <end position="109"/>
    </location>
</feature>
<dbReference type="KEGG" id="crz:D1345_22690"/>
<keyword evidence="4" id="KW-1185">Reference proteome</keyword>
<gene>
    <name evidence="3" type="ORF">D1345_22690</name>
</gene>
<feature type="chain" id="PRO_5042297264" description="Apolipophorin" evidence="2">
    <location>
        <begin position="17"/>
        <end position="109"/>
    </location>
</feature>
<proteinExistence type="predicted"/>
<dbReference type="EMBL" id="CP031968">
    <property type="protein sequence ID" value="AXT49262.1"/>
    <property type="molecule type" value="Genomic_DNA"/>
</dbReference>